<reference evidence="2 3" key="1">
    <citation type="submission" date="2021-03" db="EMBL/GenBank/DDBJ databases">
        <title>Thiomicrorhabdus sp.nov.,novel sulfur-oxidizing bacteria isolated from coastal sediment.</title>
        <authorList>
            <person name="Liu X."/>
        </authorList>
    </citation>
    <scope>NUCLEOTIDE SEQUENCE [LARGE SCALE GENOMIC DNA]</scope>
    <source>
        <strain evidence="2 3">6S2-11</strain>
    </source>
</reference>
<organism evidence="2 3">
    <name type="scientific">Thiomicrorhabdus marina</name>
    <dbReference type="NCBI Taxonomy" id="2818442"/>
    <lineage>
        <taxon>Bacteria</taxon>
        <taxon>Pseudomonadati</taxon>
        <taxon>Pseudomonadota</taxon>
        <taxon>Gammaproteobacteria</taxon>
        <taxon>Thiotrichales</taxon>
        <taxon>Piscirickettsiaceae</taxon>
        <taxon>Thiomicrorhabdus</taxon>
    </lineage>
</organism>
<comment type="caution">
    <text evidence="2">The sequence shown here is derived from an EMBL/GenBank/DDBJ whole genome shotgun (WGS) entry which is preliminary data.</text>
</comment>
<keyword evidence="3" id="KW-1185">Reference proteome</keyword>
<keyword evidence="1" id="KW-0472">Membrane</keyword>
<evidence type="ECO:0000256" key="1">
    <source>
        <dbReference type="SAM" id="Phobius"/>
    </source>
</evidence>
<gene>
    <name evidence="2" type="ORF">J3998_00050</name>
</gene>
<evidence type="ECO:0000313" key="2">
    <source>
        <dbReference type="EMBL" id="MBO1925952.1"/>
    </source>
</evidence>
<dbReference type="RefSeq" id="WP_208145972.1">
    <property type="nucleotide sequence ID" value="NZ_JAGETV010000001.1"/>
</dbReference>
<accession>A0ABS3Q0V1</accession>
<proteinExistence type="predicted"/>
<dbReference type="EMBL" id="JAGETV010000001">
    <property type="protein sequence ID" value="MBO1925952.1"/>
    <property type="molecule type" value="Genomic_DNA"/>
</dbReference>
<name>A0ABS3Q0V1_9GAMM</name>
<protein>
    <submittedName>
        <fullName evidence="2">Uncharacterized protein</fullName>
    </submittedName>
</protein>
<evidence type="ECO:0000313" key="3">
    <source>
        <dbReference type="Proteomes" id="UP000664835"/>
    </source>
</evidence>
<sequence length="308" mass="34361">MKISQKSSPRQQGAVLLLTTLVLAIIVSLWLSYKYTNISSKFNSIFVDRQLTDLEDAKQSLLEFSVLLPELFLANSVALVNFQNVPAPGYFPCPDSDSDGVADSICHSVNDVLPDPEVTVSAKLPKEVKTRILFGLLGDSLSYYFPSENNYLYFLDKRFAVYDDSGTGSRFAPLTPQVLDSENYASAIKPQLTLNGKAGYIAILIDPGSDGNVDNAENRDGDRHFIYRPDQEFLKNALDKLSPDASTQDKIVGIHFDEWMILMAQRVCKERERFEPGTDMPVLNLLGNDHWYGNGASLSWQTWSEACP</sequence>
<keyword evidence="1" id="KW-0812">Transmembrane</keyword>
<feature type="transmembrane region" description="Helical" evidence="1">
    <location>
        <begin position="12"/>
        <end position="33"/>
    </location>
</feature>
<dbReference type="Proteomes" id="UP000664835">
    <property type="component" value="Unassembled WGS sequence"/>
</dbReference>
<keyword evidence="1" id="KW-1133">Transmembrane helix</keyword>